<name>A0ABV6IC25_9BURK</name>
<evidence type="ECO:0000313" key="2">
    <source>
        <dbReference type="EMBL" id="MFC0349384.1"/>
    </source>
</evidence>
<dbReference type="InterPro" id="IPR025319">
    <property type="entry name" value="DUF4224"/>
</dbReference>
<comment type="caution">
    <text evidence="2">The sequence shown here is derived from an EMBL/GenBank/DDBJ whole genome shotgun (WGS) entry which is preliminary data.</text>
</comment>
<proteinExistence type="predicted"/>
<sequence>MFLTEDEIRELTGYSYCSRQIEWLRNNNWKFEITAQKRPKVARSYFEFRLGAAFSSRVGEPHVEVRRPNFNAISRLVRG</sequence>
<accession>A0ABV6IC25</accession>
<dbReference type="RefSeq" id="WP_390210972.1">
    <property type="nucleotide sequence ID" value="NZ_JBHLXJ010000007.1"/>
</dbReference>
<evidence type="ECO:0000259" key="1">
    <source>
        <dbReference type="Pfam" id="PF13986"/>
    </source>
</evidence>
<dbReference type="EMBL" id="JBHLXJ010000007">
    <property type="protein sequence ID" value="MFC0349384.1"/>
    <property type="molecule type" value="Genomic_DNA"/>
</dbReference>
<reference evidence="2 3" key="1">
    <citation type="submission" date="2024-09" db="EMBL/GenBank/DDBJ databases">
        <authorList>
            <person name="Sun Q."/>
            <person name="Mori K."/>
        </authorList>
    </citation>
    <scope>NUCLEOTIDE SEQUENCE [LARGE SCALE GENOMIC DNA]</scope>
    <source>
        <strain evidence="2 3">CCM 8677</strain>
    </source>
</reference>
<protein>
    <submittedName>
        <fullName evidence="2">DUF4224 domain-containing protein</fullName>
    </submittedName>
</protein>
<dbReference type="Pfam" id="PF13986">
    <property type="entry name" value="DUF4224"/>
    <property type="match status" value="1"/>
</dbReference>
<keyword evidence="3" id="KW-1185">Reference proteome</keyword>
<feature type="domain" description="DUF4224" evidence="1">
    <location>
        <begin position="2"/>
        <end position="45"/>
    </location>
</feature>
<evidence type="ECO:0000313" key="3">
    <source>
        <dbReference type="Proteomes" id="UP001589844"/>
    </source>
</evidence>
<organism evidence="2 3">
    <name type="scientific">Undibacterium danionis</name>
    <dbReference type="NCBI Taxonomy" id="1812100"/>
    <lineage>
        <taxon>Bacteria</taxon>
        <taxon>Pseudomonadati</taxon>
        <taxon>Pseudomonadota</taxon>
        <taxon>Betaproteobacteria</taxon>
        <taxon>Burkholderiales</taxon>
        <taxon>Oxalobacteraceae</taxon>
        <taxon>Undibacterium</taxon>
    </lineage>
</organism>
<dbReference type="Proteomes" id="UP001589844">
    <property type="component" value="Unassembled WGS sequence"/>
</dbReference>
<gene>
    <name evidence="2" type="ORF">ACFFJH_06170</name>
</gene>